<dbReference type="EMBL" id="LOMK01000001">
    <property type="protein sequence ID" value="KYN24634.1"/>
    <property type="molecule type" value="Genomic_DNA"/>
</dbReference>
<protein>
    <submittedName>
        <fullName evidence="1">Uncharacterized protein</fullName>
    </submittedName>
</protein>
<comment type="caution">
    <text evidence="1">The sequence shown here is derived from an EMBL/GenBank/DDBJ whole genome shotgun (WGS) entry which is preliminary data.</text>
</comment>
<gene>
    <name evidence="1" type="ORF">AUQ44_01665</name>
</gene>
<reference evidence="2" key="1">
    <citation type="submission" date="2015-12" db="EMBL/GenBank/DDBJ databases">
        <authorList>
            <person name="Tarr C.L."/>
            <person name="Gladney L.M."/>
        </authorList>
    </citation>
    <scope>NUCLEOTIDE SEQUENCE [LARGE SCALE GENOMIC DNA]</scope>
    <source>
        <strain evidence="2">2756-81</strain>
    </source>
</reference>
<evidence type="ECO:0000313" key="2">
    <source>
        <dbReference type="Proteomes" id="UP000075349"/>
    </source>
</evidence>
<sequence length="66" mass="7610">MTQTLWPLICFETSKFSEFIFGKLRANTKLPKRLCAKLANLAQPQNSIEATAQNLHWQTMPICRET</sequence>
<proteinExistence type="predicted"/>
<organism evidence="1 2">
    <name type="scientific">Vibrio cidicii</name>
    <dbReference type="NCBI Taxonomy" id="1763883"/>
    <lineage>
        <taxon>Bacteria</taxon>
        <taxon>Pseudomonadati</taxon>
        <taxon>Pseudomonadota</taxon>
        <taxon>Gammaproteobacteria</taxon>
        <taxon>Vibrionales</taxon>
        <taxon>Vibrionaceae</taxon>
        <taxon>Vibrio</taxon>
    </lineage>
</organism>
<evidence type="ECO:0000313" key="1">
    <source>
        <dbReference type="EMBL" id="KYN24634.1"/>
    </source>
</evidence>
<dbReference type="Proteomes" id="UP000075349">
    <property type="component" value="Unassembled WGS sequence"/>
</dbReference>
<dbReference type="AlphaFoldDB" id="A0A151JFR4"/>
<name>A0A151JFR4_9VIBR</name>
<accession>A0A151JFR4</accession>